<dbReference type="Proteomes" id="UP000831684">
    <property type="component" value="Chromosome"/>
</dbReference>
<evidence type="ECO:0000313" key="1">
    <source>
        <dbReference type="EMBL" id="UOK70435.1"/>
    </source>
</evidence>
<dbReference type="AlphaFoldDB" id="A0A9E6ZZX9"/>
<sequence>MRAANTGRSASALEAPSVSDIGLTHKDIHEARQLRDAGPSLAIGLRIAKSGALGDDFAGLRALQFRNILRIISPSPLTQLTPHRLGNRYALAGRKSFSHLVFVMLPDDDR</sequence>
<protein>
    <submittedName>
        <fullName evidence="1">Uncharacterized protein</fullName>
    </submittedName>
</protein>
<name>A0A9E6ZZX9_9HYPH</name>
<organism evidence="1 2">
    <name type="scientific">Ancylobacter polymorphus</name>
    <dbReference type="NCBI Taxonomy" id="223390"/>
    <lineage>
        <taxon>Bacteria</taxon>
        <taxon>Pseudomonadati</taxon>
        <taxon>Pseudomonadota</taxon>
        <taxon>Alphaproteobacteria</taxon>
        <taxon>Hyphomicrobiales</taxon>
        <taxon>Xanthobacteraceae</taxon>
        <taxon>Ancylobacter</taxon>
    </lineage>
</organism>
<proteinExistence type="predicted"/>
<dbReference type="RefSeq" id="WP_244376838.1">
    <property type="nucleotide sequence ID" value="NZ_CP083239.1"/>
</dbReference>
<gene>
    <name evidence="1" type="ORF">K9D25_17135</name>
</gene>
<dbReference type="KEGG" id="apol:K9D25_17135"/>
<evidence type="ECO:0000313" key="2">
    <source>
        <dbReference type="Proteomes" id="UP000831684"/>
    </source>
</evidence>
<reference evidence="1" key="1">
    <citation type="submission" date="2021-09" db="EMBL/GenBank/DDBJ databases">
        <title>Network and meta-omics reveal the key degrader and cooperation patterns in an efficient 1,4-dioxane-degrading microbial community.</title>
        <authorList>
            <person name="Dai C."/>
        </authorList>
    </citation>
    <scope>NUCLEOTIDE SEQUENCE</scope>
    <source>
        <strain evidence="1">ZM13</strain>
    </source>
</reference>
<accession>A0A9E6ZZX9</accession>
<dbReference type="EMBL" id="CP083239">
    <property type="protein sequence ID" value="UOK70435.1"/>
    <property type="molecule type" value="Genomic_DNA"/>
</dbReference>